<keyword evidence="3" id="KW-1185">Reference proteome</keyword>
<dbReference type="EMBL" id="LGUT01000038">
    <property type="protein sequence ID" value="KOG91918.1"/>
    <property type="molecule type" value="Genomic_DNA"/>
</dbReference>
<proteinExistence type="predicted"/>
<name>A0ABR5JF24_9ACTN</name>
<accession>A0ABR5JF24</accession>
<dbReference type="Pfam" id="PF04149">
    <property type="entry name" value="DUF397"/>
    <property type="match status" value="1"/>
</dbReference>
<dbReference type="Proteomes" id="UP000037020">
    <property type="component" value="Unassembled WGS sequence"/>
</dbReference>
<evidence type="ECO:0000313" key="2">
    <source>
        <dbReference type="EMBL" id="KOG91918.1"/>
    </source>
</evidence>
<evidence type="ECO:0000313" key="3">
    <source>
        <dbReference type="Proteomes" id="UP000037020"/>
    </source>
</evidence>
<protein>
    <recommendedName>
        <fullName evidence="1">DUF397 domain-containing protein</fullName>
    </recommendedName>
</protein>
<reference evidence="2 3" key="1">
    <citation type="submission" date="2015-07" db="EMBL/GenBank/DDBJ databases">
        <authorList>
            <person name="Ju K.-S."/>
            <person name="Doroghazi J.R."/>
            <person name="Metcalf W.W."/>
        </authorList>
    </citation>
    <scope>NUCLEOTIDE SEQUENCE [LARGE SCALE GENOMIC DNA]</scope>
    <source>
        <strain evidence="2 3">NRRL B-3589</strain>
    </source>
</reference>
<sequence length="73" mass="7978">MTRVCRLDLSAVVWRKSSYSNQEGGECVEVADGFPVVPVRDSKVPNGPVLMVSPDAWVSFIAFASRSDVHPEV</sequence>
<feature type="domain" description="DUF397" evidence="1">
    <location>
        <begin position="13"/>
        <end position="63"/>
    </location>
</feature>
<dbReference type="InterPro" id="IPR007278">
    <property type="entry name" value="DUF397"/>
</dbReference>
<gene>
    <name evidence="2" type="ORF">ADK38_00505</name>
</gene>
<organism evidence="2 3">
    <name type="scientific">Streptomyces varsoviensis</name>
    <dbReference type="NCBI Taxonomy" id="67373"/>
    <lineage>
        <taxon>Bacteria</taxon>
        <taxon>Bacillati</taxon>
        <taxon>Actinomycetota</taxon>
        <taxon>Actinomycetes</taxon>
        <taxon>Kitasatosporales</taxon>
        <taxon>Streptomycetaceae</taxon>
        <taxon>Streptomyces</taxon>
    </lineage>
</organism>
<comment type="caution">
    <text evidence="2">The sequence shown here is derived from an EMBL/GenBank/DDBJ whole genome shotgun (WGS) entry which is preliminary data.</text>
</comment>
<evidence type="ECO:0000259" key="1">
    <source>
        <dbReference type="Pfam" id="PF04149"/>
    </source>
</evidence>